<gene>
    <name evidence="4" type="primary">btuD_5</name>
    <name evidence="4" type="ORF">MsAm2_11420</name>
</gene>
<evidence type="ECO:0000256" key="1">
    <source>
        <dbReference type="ARBA" id="ARBA00022741"/>
    </source>
</evidence>
<dbReference type="PROSITE" id="PS00211">
    <property type="entry name" value="ABC_TRANSPORTER_1"/>
    <property type="match status" value="1"/>
</dbReference>
<dbReference type="Pfam" id="PF00005">
    <property type="entry name" value="ABC_tran"/>
    <property type="match status" value="2"/>
</dbReference>
<dbReference type="SUPFAM" id="SSF52540">
    <property type="entry name" value="P-loop containing nucleoside triphosphate hydrolases"/>
    <property type="match status" value="2"/>
</dbReference>
<name>A0AA96VJ17_9EURY</name>
<dbReference type="Gene3D" id="3.40.50.300">
    <property type="entry name" value="P-loop containing nucleotide triphosphate hydrolases"/>
    <property type="match status" value="2"/>
</dbReference>
<evidence type="ECO:0000313" key="5">
    <source>
        <dbReference type="Proteomes" id="UP001304970"/>
    </source>
</evidence>
<evidence type="ECO:0000313" key="4">
    <source>
        <dbReference type="EMBL" id="WNY27347.1"/>
    </source>
</evidence>
<dbReference type="RefSeq" id="WP_338097325.1">
    <property type="nucleotide sequence ID" value="NZ_CP131061.1"/>
</dbReference>
<accession>A0AA96VJ17</accession>
<dbReference type="InterPro" id="IPR017871">
    <property type="entry name" value="ABC_transporter-like_CS"/>
</dbReference>
<dbReference type="GO" id="GO:0005524">
    <property type="term" value="F:ATP binding"/>
    <property type="evidence" value="ECO:0007669"/>
    <property type="project" value="UniProtKB-KW"/>
</dbReference>
<dbReference type="InterPro" id="IPR003593">
    <property type="entry name" value="AAA+_ATPase"/>
</dbReference>
<reference evidence="4 5" key="1">
    <citation type="submission" date="2023-07" db="EMBL/GenBank/DDBJ databases">
        <title>Closed genome sequence of Methanosarcinaceae archaeon Am2.</title>
        <authorList>
            <person name="Poehlein A."/>
            <person name="Protasov E."/>
            <person name="Platt K."/>
            <person name="Reeh H."/>
            <person name="Daniel R."/>
            <person name="Brune A."/>
        </authorList>
    </citation>
    <scope>NUCLEOTIDE SEQUENCE [LARGE SCALE GENOMIC DNA]</scope>
    <source>
        <strain evidence="4 5">Am2</strain>
    </source>
</reference>
<dbReference type="GO" id="GO:0016887">
    <property type="term" value="F:ATP hydrolysis activity"/>
    <property type="evidence" value="ECO:0007669"/>
    <property type="project" value="InterPro"/>
</dbReference>
<evidence type="ECO:0000259" key="3">
    <source>
        <dbReference type="PROSITE" id="PS50893"/>
    </source>
</evidence>
<dbReference type="EMBL" id="CP131061">
    <property type="protein sequence ID" value="WNY27347.1"/>
    <property type="molecule type" value="Genomic_DNA"/>
</dbReference>
<keyword evidence="2 4" id="KW-0067">ATP-binding</keyword>
<dbReference type="AlphaFoldDB" id="A0AA96VJ17"/>
<proteinExistence type="predicted"/>
<keyword evidence="5" id="KW-1185">Reference proteome</keyword>
<dbReference type="InterPro" id="IPR027417">
    <property type="entry name" value="P-loop_NTPase"/>
</dbReference>
<feature type="domain" description="ABC transporter" evidence="3">
    <location>
        <begin position="264"/>
        <end position="584"/>
    </location>
</feature>
<feature type="domain" description="ABC transporter" evidence="3">
    <location>
        <begin position="2"/>
        <end position="253"/>
    </location>
</feature>
<dbReference type="GO" id="GO:0019700">
    <property type="term" value="P:organic phosphonate catabolic process"/>
    <property type="evidence" value="ECO:0007669"/>
    <property type="project" value="TreeGrafter"/>
</dbReference>
<dbReference type="Proteomes" id="UP001304970">
    <property type="component" value="Chromosome"/>
</dbReference>
<protein>
    <submittedName>
        <fullName evidence="4">Vitamin B12 import ATP-binding protein BtuD</fullName>
    </submittedName>
</protein>
<sequence length="596" mass="66756">MLTVSQLAKDYQTAHGKKRVLDSISFTVSNAEIVGITGKSGAGKSTLLKILRGAESFDAGKIEIDGEAVFPDSGKEGEKLLKRATAIHLQRNFGLWGGPAIENIIRRLNYQIVGTEALPLPDHYTYPDLYDEAMDILKLVQLDKKALHATDQLSGGEKQRLVLARQIAAKPKILLLDEPVTMTGPDTKQEILDVILSLRDKLNIPILVVSHLPEVHAYLADRVLFIENGKIVKEGDPIQVLKYFLKDMAEKEPLLAAEVPKSCIRACDVKKRYSLIRVGEVLNIENFNLDIFEKQITTLIGSSGAGKTTIMKMMEGMIPPTSGVIEFIYHGEDFKLRKPKKGGDEKPVFGNENWVDIGTYNENRIYLRSVISIMNQEFSMSVNSTVRDQIRFRLSMKTRHAVDFAKVKAAELGISPQILDIIYRIPDMTTEEKDKVMNELGVPDNIFSELFPIIPSTDVDKYAAPIFKSLNLPLEILDQKPDEISGGEHVRAFIALSLATAPDYLFLDEPFGDLDPVTLRDVTNALKRINKDFNTTIVLVSHHMDFVKEVSHRAVWIDKGQIVMDDNPEIACAALIEKSRAKYLNFDMEKLIQMNP</sequence>
<dbReference type="SMART" id="SM00382">
    <property type="entry name" value="AAA"/>
    <property type="match status" value="2"/>
</dbReference>
<evidence type="ECO:0000256" key="2">
    <source>
        <dbReference type="ARBA" id="ARBA00022840"/>
    </source>
</evidence>
<dbReference type="GeneID" id="89228568"/>
<keyword evidence="1" id="KW-0547">Nucleotide-binding</keyword>
<dbReference type="PANTHER" id="PTHR42764">
    <property type="entry name" value="PHOSPHONATES UTILIZATION ATP-BINDING PROTEIN PHNK-RELATED"/>
    <property type="match status" value="1"/>
</dbReference>
<dbReference type="InterPro" id="IPR003439">
    <property type="entry name" value="ABC_transporter-like_ATP-bd"/>
</dbReference>
<organism evidence="4 5">
    <name type="scientific">Methanolapillus ohkumae</name>
    <dbReference type="NCBI Taxonomy" id="3028298"/>
    <lineage>
        <taxon>Archaea</taxon>
        <taxon>Methanobacteriati</taxon>
        <taxon>Methanobacteriota</taxon>
        <taxon>Stenosarchaea group</taxon>
        <taxon>Methanomicrobia</taxon>
        <taxon>Methanosarcinales</taxon>
        <taxon>Methanosarcinaceae</taxon>
        <taxon>Methanolapillus</taxon>
    </lineage>
</organism>
<dbReference type="PROSITE" id="PS50893">
    <property type="entry name" value="ABC_TRANSPORTER_2"/>
    <property type="match status" value="2"/>
</dbReference>
<dbReference type="PANTHER" id="PTHR42764:SF1">
    <property type="entry name" value="PHOSPHONATES UTILIZATION ATP-BINDING PROTEIN PHNK-RELATED"/>
    <property type="match status" value="1"/>
</dbReference>